<dbReference type="RefSeq" id="WP_167940574.1">
    <property type="nucleotide sequence ID" value="NZ_JAATJA010000001.1"/>
</dbReference>
<organism evidence="2 3">
    <name type="scientific">Desulfobaculum xiamenense</name>
    <dbReference type="NCBI Taxonomy" id="995050"/>
    <lineage>
        <taxon>Bacteria</taxon>
        <taxon>Pseudomonadati</taxon>
        <taxon>Thermodesulfobacteriota</taxon>
        <taxon>Desulfovibrionia</taxon>
        <taxon>Desulfovibrionales</taxon>
        <taxon>Desulfovibrionaceae</taxon>
        <taxon>Desulfobaculum</taxon>
    </lineage>
</organism>
<sequence>MNADIRISTTFFSHHKTKKLLRRLGPDGIVHLLKLWTYAAQYRPDGSLRGMDAEDIAVSVDWLGDPDEFVRSLCETGFVERDEDGTYRIHDWQEHNLWASEAEERSDKARLSRLRQVNKEGFDECLRRGIDRLSPSEYARWKAFRSVVAGRGPSSPSAIPPRTSGDSPAIASDRLATASAPLAPSPSPIQEERKTHTPPLPPSLKTPSDRPPAPPPESACARAPDYTIEFLQFWDAYPKQVGQDDAWRAWTAVCGRMDFPGLATLLHALHEQGEGDDWRRDGGRYIPLPAKWLTSGRWKDRPPRAAQRSVEEAIDEWAREADAADDAEPVRGAP</sequence>
<comment type="caution">
    <text evidence="2">The sequence shown here is derived from an EMBL/GenBank/DDBJ whole genome shotgun (WGS) entry which is preliminary data.</text>
</comment>
<dbReference type="AlphaFoldDB" id="A0A846QQ47"/>
<dbReference type="Proteomes" id="UP000580856">
    <property type="component" value="Unassembled WGS sequence"/>
</dbReference>
<protein>
    <submittedName>
        <fullName evidence="2">Uncharacterized protein</fullName>
    </submittedName>
</protein>
<evidence type="ECO:0000313" key="3">
    <source>
        <dbReference type="Proteomes" id="UP000580856"/>
    </source>
</evidence>
<name>A0A846QQ47_9BACT</name>
<gene>
    <name evidence="2" type="ORF">GGQ74_001165</name>
</gene>
<feature type="compositionally biased region" description="Pro residues" evidence="1">
    <location>
        <begin position="198"/>
        <end position="217"/>
    </location>
</feature>
<evidence type="ECO:0000313" key="2">
    <source>
        <dbReference type="EMBL" id="NJB67525.1"/>
    </source>
</evidence>
<reference evidence="2 3" key="1">
    <citation type="submission" date="2020-03" db="EMBL/GenBank/DDBJ databases">
        <title>Genomic Encyclopedia of Type Strains, Phase IV (KMG-IV): sequencing the most valuable type-strain genomes for metagenomic binning, comparative biology and taxonomic classification.</title>
        <authorList>
            <person name="Goeker M."/>
        </authorList>
    </citation>
    <scope>NUCLEOTIDE SEQUENCE [LARGE SCALE GENOMIC DNA]</scope>
    <source>
        <strain evidence="2 3">DSM 24233</strain>
    </source>
</reference>
<dbReference type="EMBL" id="JAATJA010000001">
    <property type="protein sequence ID" value="NJB67525.1"/>
    <property type="molecule type" value="Genomic_DNA"/>
</dbReference>
<proteinExistence type="predicted"/>
<keyword evidence="3" id="KW-1185">Reference proteome</keyword>
<accession>A0A846QQ47</accession>
<feature type="region of interest" description="Disordered" evidence="1">
    <location>
        <begin position="149"/>
        <end position="221"/>
    </location>
</feature>
<evidence type="ECO:0000256" key="1">
    <source>
        <dbReference type="SAM" id="MobiDB-lite"/>
    </source>
</evidence>